<dbReference type="EMBL" id="JBHTEE010000001">
    <property type="protein sequence ID" value="MFC7605097.1"/>
    <property type="molecule type" value="Genomic_DNA"/>
</dbReference>
<dbReference type="Gene3D" id="2.20.130.10">
    <property type="entry name" value="CAC2371-like domains"/>
    <property type="match status" value="1"/>
</dbReference>
<gene>
    <name evidence="5" type="ORF">ACFQVD_33810</name>
</gene>
<dbReference type="Pfam" id="PF13649">
    <property type="entry name" value="Methyltransf_25"/>
    <property type="match status" value="1"/>
</dbReference>
<dbReference type="Gene3D" id="3.40.50.150">
    <property type="entry name" value="Vaccinia Virus protein VP39"/>
    <property type="match status" value="1"/>
</dbReference>
<proteinExistence type="predicted"/>
<dbReference type="SUPFAM" id="SSF53335">
    <property type="entry name" value="S-adenosyl-L-methionine-dependent methyltransferases"/>
    <property type="match status" value="1"/>
</dbReference>
<evidence type="ECO:0000259" key="4">
    <source>
        <dbReference type="Pfam" id="PF13649"/>
    </source>
</evidence>
<evidence type="ECO:0000313" key="6">
    <source>
        <dbReference type="Proteomes" id="UP001596514"/>
    </source>
</evidence>
<dbReference type="InterPro" id="IPR029063">
    <property type="entry name" value="SAM-dependent_MTases_sf"/>
</dbReference>
<dbReference type="Proteomes" id="UP001596514">
    <property type="component" value="Unassembled WGS sequence"/>
</dbReference>
<feature type="domain" description="Methyltransferase" evidence="4">
    <location>
        <begin position="60"/>
        <end position="149"/>
    </location>
</feature>
<keyword evidence="3" id="KW-0949">S-adenosyl-L-methionine</keyword>
<dbReference type="CDD" id="cd02440">
    <property type="entry name" value="AdoMet_MTases"/>
    <property type="match status" value="1"/>
</dbReference>
<dbReference type="PANTHER" id="PTHR43464">
    <property type="entry name" value="METHYLTRANSFERASE"/>
    <property type="match status" value="1"/>
</dbReference>
<dbReference type="GO" id="GO:0032259">
    <property type="term" value="P:methylation"/>
    <property type="evidence" value="ECO:0007669"/>
    <property type="project" value="UniProtKB-KW"/>
</dbReference>
<dbReference type="InterPro" id="IPR041698">
    <property type="entry name" value="Methyltransf_25"/>
</dbReference>
<organism evidence="5 6">
    <name type="scientific">Streptosporangium amethystogenes subsp. fukuiense</name>
    <dbReference type="NCBI Taxonomy" id="698418"/>
    <lineage>
        <taxon>Bacteria</taxon>
        <taxon>Bacillati</taxon>
        <taxon>Actinomycetota</taxon>
        <taxon>Actinomycetes</taxon>
        <taxon>Streptosporangiales</taxon>
        <taxon>Streptosporangiaceae</taxon>
        <taxon>Streptosporangium</taxon>
    </lineage>
</organism>
<evidence type="ECO:0000313" key="5">
    <source>
        <dbReference type="EMBL" id="MFC7605097.1"/>
    </source>
</evidence>
<dbReference type="GO" id="GO:0008168">
    <property type="term" value="F:methyltransferase activity"/>
    <property type="evidence" value="ECO:0007669"/>
    <property type="project" value="UniProtKB-KW"/>
</dbReference>
<evidence type="ECO:0000256" key="1">
    <source>
        <dbReference type="ARBA" id="ARBA00022603"/>
    </source>
</evidence>
<reference evidence="6" key="1">
    <citation type="journal article" date="2019" name="Int. J. Syst. Evol. Microbiol.">
        <title>The Global Catalogue of Microorganisms (GCM) 10K type strain sequencing project: providing services to taxonomists for standard genome sequencing and annotation.</title>
        <authorList>
            <consortium name="The Broad Institute Genomics Platform"/>
            <consortium name="The Broad Institute Genome Sequencing Center for Infectious Disease"/>
            <person name="Wu L."/>
            <person name="Ma J."/>
        </authorList>
    </citation>
    <scope>NUCLEOTIDE SEQUENCE [LARGE SCALE GENOMIC DNA]</scope>
    <source>
        <strain evidence="6">JCM 10083</strain>
    </source>
</reference>
<keyword evidence="2" id="KW-0808">Transferase</keyword>
<dbReference type="PANTHER" id="PTHR43464:SF19">
    <property type="entry name" value="UBIQUINONE BIOSYNTHESIS O-METHYLTRANSFERASE, MITOCHONDRIAL"/>
    <property type="match status" value="1"/>
</dbReference>
<name>A0ABW2T9E9_9ACTN</name>
<protein>
    <submittedName>
        <fullName evidence="5">Class I SAM-dependent DNA methyltransferase</fullName>
    </submittedName>
</protein>
<dbReference type="RefSeq" id="WP_343983835.1">
    <property type="nucleotide sequence ID" value="NZ_BAAAGK010000324.1"/>
</dbReference>
<keyword evidence="1 5" id="KW-0489">Methyltransferase</keyword>
<evidence type="ECO:0000256" key="2">
    <source>
        <dbReference type="ARBA" id="ARBA00022679"/>
    </source>
</evidence>
<evidence type="ECO:0000256" key="3">
    <source>
        <dbReference type="ARBA" id="ARBA00022691"/>
    </source>
</evidence>
<sequence>MFFSAESCADLKCGDRKMYRARYVEIYDLLMRNRKKDYADQSAEVARIVHRRNPFASSLLDVACGTGLHLQFFVKLFDRTVGLDISEDMLRFSQAKIPGLEVRCADMREFEMGELFDAITCMFAIPHLQSVAELETTIECFARHLAPGGILIIEPWFGPDEFIPGHAATDLIKDGSRTIFRASHSIRHPGDGDRMQMVVHSVEVDPASGIHHSTDTLLMTLFTREQYETAFAKAGCDAEHLRDDRFERGLWVARRAASGGKDARRDG</sequence>
<accession>A0ABW2T9E9</accession>
<keyword evidence="6" id="KW-1185">Reference proteome</keyword>
<comment type="caution">
    <text evidence="5">The sequence shown here is derived from an EMBL/GenBank/DDBJ whole genome shotgun (WGS) entry which is preliminary data.</text>
</comment>